<dbReference type="Gene3D" id="1.10.10.10">
    <property type="entry name" value="Winged helix-like DNA-binding domain superfamily/Winged helix DNA-binding domain"/>
    <property type="match status" value="1"/>
</dbReference>
<protein>
    <submittedName>
        <fullName evidence="5">Transcriptional regulator SlyA</fullName>
    </submittedName>
</protein>
<comment type="caution">
    <text evidence="5">The sequence shown here is derived from an EMBL/GenBank/DDBJ whole genome shotgun (WGS) entry which is preliminary data.</text>
</comment>
<dbReference type="SUPFAM" id="SSF46785">
    <property type="entry name" value="Winged helix' DNA-binding domain"/>
    <property type="match status" value="1"/>
</dbReference>
<dbReference type="AlphaFoldDB" id="A0A2T0B5P4"/>
<evidence type="ECO:0000256" key="1">
    <source>
        <dbReference type="ARBA" id="ARBA00023015"/>
    </source>
</evidence>
<keyword evidence="1" id="KW-0805">Transcription regulation</keyword>
<dbReference type="PANTHER" id="PTHR42756">
    <property type="entry name" value="TRANSCRIPTIONAL REGULATOR, MARR"/>
    <property type="match status" value="1"/>
</dbReference>
<dbReference type="SMART" id="SM00347">
    <property type="entry name" value="HTH_MARR"/>
    <property type="match status" value="1"/>
</dbReference>
<organism evidence="5 6">
    <name type="scientific">Clostridium vincentii</name>
    <dbReference type="NCBI Taxonomy" id="52704"/>
    <lineage>
        <taxon>Bacteria</taxon>
        <taxon>Bacillati</taxon>
        <taxon>Bacillota</taxon>
        <taxon>Clostridia</taxon>
        <taxon>Eubacteriales</taxon>
        <taxon>Clostridiaceae</taxon>
        <taxon>Clostridium</taxon>
    </lineage>
</organism>
<feature type="domain" description="HTH marR-type" evidence="4">
    <location>
        <begin position="1"/>
        <end position="140"/>
    </location>
</feature>
<dbReference type="PROSITE" id="PS01117">
    <property type="entry name" value="HTH_MARR_1"/>
    <property type="match status" value="1"/>
</dbReference>
<reference evidence="5 6" key="1">
    <citation type="submission" date="2018-03" db="EMBL/GenBank/DDBJ databases">
        <title>Genome sequence of Clostridium vincentii DSM 10228.</title>
        <authorList>
            <person name="Poehlein A."/>
            <person name="Daniel R."/>
        </authorList>
    </citation>
    <scope>NUCLEOTIDE SEQUENCE [LARGE SCALE GENOMIC DNA]</scope>
    <source>
        <strain evidence="5 6">DSM 10228</strain>
    </source>
</reference>
<dbReference type="RefSeq" id="WP_106061364.1">
    <property type="nucleotide sequence ID" value="NZ_PVXQ01000069.1"/>
</dbReference>
<keyword evidence="2" id="KW-0238">DNA-binding</keyword>
<dbReference type="GO" id="GO:0003700">
    <property type="term" value="F:DNA-binding transcription factor activity"/>
    <property type="evidence" value="ECO:0007669"/>
    <property type="project" value="InterPro"/>
</dbReference>
<evidence type="ECO:0000256" key="3">
    <source>
        <dbReference type="ARBA" id="ARBA00023163"/>
    </source>
</evidence>
<dbReference type="InterPro" id="IPR000835">
    <property type="entry name" value="HTH_MarR-typ"/>
</dbReference>
<dbReference type="InterPro" id="IPR036390">
    <property type="entry name" value="WH_DNA-bd_sf"/>
</dbReference>
<dbReference type="InterPro" id="IPR036388">
    <property type="entry name" value="WH-like_DNA-bd_sf"/>
</dbReference>
<dbReference type="OrthoDB" id="3232829at2"/>
<evidence type="ECO:0000259" key="4">
    <source>
        <dbReference type="PROSITE" id="PS50995"/>
    </source>
</evidence>
<dbReference type="PROSITE" id="PS50995">
    <property type="entry name" value="HTH_MARR_2"/>
    <property type="match status" value="1"/>
</dbReference>
<dbReference type="EMBL" id="PVXQ01000069">
    <property type="protein sequence ID" value="PRR79214.1"/>
    <property type="molecule type" value="Genomic_DNA"/>
</dbReference>
<keyword evidence="3" id="KW-0804">Transcription</keyword>
<dbReference type="GO" id="GO:0003677">
    <property type="term" value="F:DNA binding"/>
    <property type="evidence" value="ECO:0007669"/>
    <property type="project" value="UniProtKB-KW"/>
</dbReference>
<evidence type="ECO:0000313" key="5">
    <source>
        <dbReference type="EMBL" id="PRR79214.1"/>
    </source>
</evidence>
<evidence type="ECO:0000313" key="6">
    <source>
        <dbReference type="Proteomes" id="UP000239471"/>
    </source>
</evidence>
<dbReference type="InterPro" id="IPR023187">
    <property type="entry name" value="Tscrpt_reg_MarR-type_CS"/>
</dbReference>
<dbReference type="Proteomes" id="UP000239471">
    <property type="component" value="Unassembled WGS sequence"/>
</dbReference>
<sequence length="148" mass="17352">MDDKEKIVEQIDSYYNSWFEMNSIYHIWAKNHGMQDTTLFVLYVINNTVPYCTQSQICNKLLLPKQTVSQILSGLEKEGHILKELNTKDRRNKIIRFTEKGTHFATSILEELKLAEIECFNQIPQEQLRTIVESFKVLSNLLNKSLIK</sequence>
<proteinExistence type="predicted"/>
<evidence type="ECO:0000256" key="2">
    <source>
        <dbReference type="ARBA" id="ARBA00023125"/>
    </source>
</evidence>
<dbReference type="PANTHER" id="PTHR42756:SF1">
    <property type="entry name" value="TRANSCRIPTIONAL REPRESSOR OF EMRAB OPERON"/>
    <property type="match status" value="1"/>
</dbReference>
<accession>A0A2T0B5P4</accession>
<dbReference type="Pfam" id="PF12802">
    <property type="entry name" value="MarR_2"/>
    <property type="match status" value="1"/>
</dbReference>
<name>A0A2T0B5P4_9CLOT</name>
<keyword evidence="6" id="KW-1185">Reference proteome</keyword>
<gene>
    <name evidence="5" type="primary">slyA</name>
    <name evidence="5" type="ORF">CLVI_33960</name>
</gene>
<dbReference type="PRINTS" id="PR00598">
    <property type="entry name" value="HTHMARR"/>
</dbReference>